<proteinExistence type="predicted"/>
<dbReference type="SMART" id="SM00717">
    <property type="entry name" value="SANT"/>
    <property type="match status" value="5"/>
</dbReference>
<dbReference type="InterPro" id="IPR017930">
    <property type="entry name" value="Myb_dom"/>
</dbReference>
<dbReference type="PANTHER" id="PTHR46621:SF1">
    <property type="entry name" value="SNRNA-ACTIVATING PROTEIN COMPLEX SUBUNIT 4"/>
    <property type="match status" value="1"/>
</dbReference>
<feature type="domain" description="HTH myb-type" evidence="7">
    <location>
        <begin position="229"/>
        <end position="277"/>
    </location>
</feature>
<dbReference type="Pfam" id="PF00249">
    <property type="entry name" value="Myb_DNA-binding"/>
    <property type="match status" value="2"/>
</dbReference>
<feature type="domain" description="HTH myb-type" evidence="7">
    <location>
        <begin position="334"/>
        <end position="382"/>
    </location>
</feature>
<evidence type="ECO:0000256" key="5">
    <source>
        <dbReference type="ARBA" id="ARBA00023242"/>
    </source>
</evidence>
<feature type="domain" description="Myb-like" evidence="6">
    <location>
        <begin position="380"/>
        <end position="430"/>
    </location>
</feature>
<protein>
    <submittedName>
        <fullName evidence="8">snRNA-activating protein complex subunit 4</fullName>
    </submittedName>
</protein>
<dbReference type="InterPro" id="IPR009057">
    <property type="entry name" value="Homeodomain-like_sf"/>
</dbReference>
<name>A0A6G1SDF7_9ACAR</name>
<keyword evidence="3" id="KW-0238">DNA-binding</keyword>
<dbReference type="GO" id="GO:0001006">
    <property type="term" value="F:RNA polymerase III type 3 promoter sequence-specific DNA binding"/>
    <property type="evidence" value="ECO:0007669"/>
    <property type="project" value="TreeGrafter"/>
</dbReference>
<dbReference type="GO" id="GO:0019185">
    <property type="term" value="C:snRNA-activating protein complex"/>
    <property type="evidence" value="ECO:0007669"/>
    <property type="project" value="TreeGrafter"/>
</dbReference>
<evidence type="ECO:0000256" key="3">
    <source>
        <dbReference type="ARBA" id="ARBA00023125"/>
    </source>
</evidence>
<evidence type="ECO:0000256" key="4">
    <source>
        <dbReference type="ARBA" id="ARBA00023163"/>
    </source>
</evidence>
<dbReference type="CDD" id="cd00167">
    <property type="entry name" value="SANT"/>
    <property type="match status" value="3"/>
</dbReference>
<dbReference type="EMBL" id="GGYP01003426">
    <property type="protein sequence ID" value="MDE48197.1"/>
    <property type="molecule type" value="Transcribed_RNA"/>
</dbReference>
<evidence type="ECO:0000313" key="8">
    <source>
        <dbReference type="EMBL" id="MDE48197.1"/>
    </source>
</evidence>
<dbReference type="PROSITE" id="PS50090">
    <property type="entry name" value="MYB_LIKE"/>
    <property type="match status" value="3"/>
</dbReference>
<dbReference type="InterPro" id="IPR001005">
    <property type="entry name" value="SANT/Myb"/>
</dbReference>
<comment type="subcellular location">
    <subcellularLocation>
        <location evidence="1">Nucleus</location>
    </subcellularLocation>
</comment>
<feature type="domain" description="Myb-like" evidence="6">
    <location>
        <begin position="327"/>
        <end position="378"/>
    </location>
</feature>
<dbReference type="SUPFAM" id="SSF46689">
    <property type="entry name" value="Homeodomain-like"/>
    <property type="match status" value="2"/>
</dbReference>
<keyword evidence="4" id="KW-0804">Transcription</keyword>
<keyword evidence="5" id="KW-0539">Nucleus</keyword>
<keyword evidence="2" id="KW-0805">Transcription regulation</keyword>
<reference evidence="8" key="1">
    <citation type="submission" date="2018-10" db="EMBL/GenBank/DDBJ databases">
        <title>Transcriptome assembly of Aceria tosichella (Wheat curl mite) Type 2.</title>
        <authorList>
            <person name="Scully E.D."/>
            <person name="Geib S.M."/>
            <person name="Palmer N.A."/>
            <person name="Gupta A.K."/>
            <person name="Sarath G."/>
            <person name="Tatineni S."/>
        </authorList>
    </citation>
    <scope>NUCLEOTIDE SEQUENCE</scope>
    <source>
        <strain evidence="8">LincolnNE</strain>
    </source>
</reference>
<organism evidence="8">
    <name type="scientific">Aceria tosichella</name>
    <name type="common">wheat curl mite</name>
    <dbReference type="NCBI Taxonomy" id="561515"/>
    <lineage>
        <taxon>Eukaryota</taxon>
        <taxon>Metazoa</taxon>
        <taxon>Ecdysozoa</taxon>
        <taxon>Arthropoda</taxon>
        <taxon>Chelicerata</taxon>
        <taxon>Arachnida</taxon>
        <taxon>Acari</taxon>
        <taxon>Acariformes</taxon>
        <taxon>Trombidiformes</taxon>
        <taxon>Prostigmata</taxon>
        <taxon>Eupodina</taxon>
        <taxon>Eriophyoidea</taxon>
        <taxon>Eriophyidae</taxon>
        <taxon>Eriophyinae</taxon>
        <taxon>Aceriini</taxon>
        <taxon>Aceria</taxon>
    </lineage>
</organism>
<evidence type="ECO:0000256" key="1">
    <source>
        <dbReference type="ARBA" id="ARBA00004123"/>
    </source>
</evidence>
<dbReference type="PANTHER" id="PTHR46621">
    <property type="entry name" value="SNRNA-ACTIVATING PROTEIN COMPLEX SUBUNIT 4"/>
    <property type="match status" value="1"/>
</dbReference>
<sequence>MMDHQEDQFLALNKFIEDKLDHLNHLVETRLDKLFNQDLGGEETPCSSATNKELAINGNHPNKQQINPYSSNSFATFRAPYIRDFRNFSAPTSEDTKQIQQLTGIDDIDQLIQSKSWTRESKQQLEEAVLEHYAKLHIIKLIKQKNELLESPTKQNDEDVSQKLQLIEQQLEQVKARKEPRIFVPENRLDTQIDWCAISAKVTSQHDAQDCRLMWSNQLHWSVNSDSVWTKDEDICLINAVAKHGKNDWDIVARELNSGRLAWQCCARYNQEYAFVRLPLDKDEGDKITEVINLCRIGNYVPWNQVMYFIQYHSLQQVKWQWQKYCSEQRDTSNWTHQEDYILLRSVRKYGERDWLRIAECLPGRTNKSCRERYIMRLKSATRAVGGWRKFEDTRLTSLVERFGTNWSLISSYLPERNCHQLRNRFELLKHEFVRPCPLKRRKLIRLDDGQFVQSGHGRRLTQEAVDTNRRLREIFSTFSSVSKNSTKSSLTCRSAQDEMIYQSLVKVLRNRILAQNPEQSLLETILNKAIEPNPGLFMPSIPTIRAYKAWSLQQHYLRQFDVSNDDQDQSMVIDDQILKIVVSIFLWPAILARLKRPEINANDYLVGSLLERNSKNLYKIRDIQRQITK</sequence>
<gene>
    <name evidence="8" type="primary">Snapc4</name>
    <name evidence="8" type="ORF">g.14172</name>
</gene>
<evidence type="ECO:0000256" key="2">
    <source>
        <dbReference type="ARBA" id="ARBA00023015"/>
    </source>
</evidence>
<dbReference type="AlphaFoldDB" id="A0A6G1SDF7"/>
<dbReference type="Gene3D" id="1.10.10.60">
    <property type="entry name" value="Homeodomain-like"/>
    <property type="match status" value="3"/>
</dbReference>
<accession>A0A6G1SDF7</accession>
<dbReference type="Pfam" id="PF13921">
    <property type="entry name" value="Myb_DNA-bind_6"/>
    <property type="match status" value="1"/>
</dbReference>
<dbReference type="PROSITE" id="PS51294">
    <property type="entry name" value="HTH_MYB"/>
    <property type="match status" value="2"/>
</dbReference>
<dbReference type="GO" id="GO:0000978">
    <property type="term" value="F:RNA polymerase II cis-regulatory region sequence-specific DNA binding"/>
    <property type="evidence" value="ECO:0007669"/>
    <property type="project" value="TreeGrafter"/>
</dbReference>
<feature type="domain" description="Myb-like" evidence="6">
    <location>
        <begin position="229"/>
        <end position="273"/>
    </location>
</feature>
<dbReference type="GO" id="GO:0005634">
    <property type="term" value="C:nucleus"/>
    <property type="evidence" value="ECO:0007669"/>
    <property type="project" value="UniProtKB-SubCell"/>
</dbReference>
<evidence type="ECO:0000259" key="7">
    <source>
        <dbReference type="PROSITE" id="PS51294"/>
    </source>
</evidence>
<dbReference type="GO" id="GO:0042795">
    <property type="term" value="P:snRNA transcription by RNA polymerase II"/>
    <property type="evidence" value="ECO:0007669"/>
    <property type="project" value="TreeGrafter"/>
</dbReference>
<evidence type="ECO:0000259" key="6">
    <source>
        <dbReference type="PROSITE" id="PS50090"/>
    </source>
</evidence>
<dbReference type="InterPro" id="IPR051575">
    <property type="entry name" value="Myb-like_DNA-bd"/>
</dbReference>
<dbReference type="GO" id="GO:0042796">
    <property type="term" value="P:snRNA transcription by RNA polymerase III"/>
    <property type="evidence" value="ECO:0007669"/>
    <property type="project" value="TreeGrafter"/>
</dbReference>